<dbReference type="AlphaFoldDB" id="A0A5D3AJ82"/>
<comment type="caution">
    <text evidence="1">The sequence shown here is derived from an EMBL/GenBank/DDBJ whole genome shotgun (WGS) entry which is preliminary data.</text>
</comment>
<name>A0A5D3AJ82_9TREE</name>
<evidence type="ECO:0000313" key="2">
    <source>
        <dbReference type="Proteomes" id="UP000322245"/>
    </source>
</evidence>
<evidence type="ECO:0000313" key="1">
    <source>
        <dbReference type="EMBL" id="TYJ51617.1"/>
    </source>
</evidence>
<dbReference type="Proteomes" id="UP000322245">
    <property type="component" value="Unassembled WGS sequence"/>
</dbReference>
<proteinExistence type="predicted"/>
<sequence length="127" mass="14198">MREEWTDMVSLKDITRVTLSQVDAIQAYLRQNPSSHPNAPIMITPKFRRTIYVILGRLEPLGDSSKSASEARPLIKGVAEKKGHLSEDDEGRLCHTAGRLEAAAQLMAERERIPLFTVSAVELRTLT</sequence>
<protein>
    <submittedName>
        <fullName evidence="1">Uncharacterized protein</fullName>
    </submittedName>
</protein>
<organism evidence="1 2">
    <name type="scientific">Cryptococcus floricola</name>
    <dbReference type="NCBI Taxonomy" id="2591691"/>
    <lineage>
        <taxon>Eukaryota</taxon>
        <taxon>Fungi</taxon>
        <taxon>Dikarya</taxon>
        <taxon>Basidiomycota</taxon>
        <taxon>Agaricomycotina</taxon>
        <taxon>Tremellomycetes</taxon>
        <taxon>Tremellales</taxon>
        <taxon>Cryptococcaceae</taxon>
        <taxon>Cryptococcus</taxon>
    </lineage>
</organism>
<gene>
    <name evidence="1" type="ORF">B9479_007803</name>
</gene>
<reference evidence="1 2" key="1">
    <citation type="submission" date="2017-05" db="EMBL/GenBank/DDBJ databases">
        <title>The Genome Sequence of Tsuchiyaea wingfieldii DSM 27421.</title>
        <authorList>
            <person name="Cuomo C."/>
            <person name="Passer A."/>
            <person name="Billmyre B."/>
            <person name="Heitman J."/>
        </authorList>
    </citation>
    <scope>NUCLEOTIDE SEQUENCE [LARGE SCALE GENOMIC DNA]</scope>
    <source>
        <strain evidence="1 2">DSM 27421</strain>
    </source>
</reference>
<accession>A0A5D3AJ82</accession>
<dbReference type="EMBL" id="NIDF01000208">
    <property type="protein sequence ID" value="TYJ51617.1"/>
    <property type="molecule type" value="Genomic_DNA"/>
</dbReference>
<keyword evidence="2" id="KW-1185">Reference proteome</keyword>